<accession>B9M744</accession>
<dbReference type="Gene3D" id="1.20.1560.10">
    <property type="entry name" value="ABC transporter type 1, transmembrane domain"/>
    <property type="match status" value="1"/>
</dbReference>
<evidence type="ECO:0000256" key="2">
    <source>
        <dbReference type="ARBA" id="ARBA00022448"/>
    </source>
</evidence>
<dbReference type="RefSeq" id="WP_012648791.1">
    <property type="nucleotide sequence ID" value="NC_011979.1"/>
</dbReference>
<keyword evidence="5" id="KW-0547">Nucleotide-binding</keyword>
<dbReference type="InterPro" id="IPR003593">
    <property type="entry name" value="AAA+_ATPase"/>
</dbReference>
<dbReference type="PROSITE" id="PS00211">
    <property type="entry name" value="ABC_TRANSPORTER_1"/>
    <property type="match status" value="1"/>
</dbReference>
<feature type="domain" description="ABC transporter" evidence="10">
    <location>
        <begin position="358"/>
        <end position="591"/>
    </location>
</feature>
<dbReference type="SMART" id="SM00382">
    <property type="entry name" value="AAA"/>
    <property type="match status" value="1"/>
</dbReference>
<keyword evidence="6 12" id="KW-0067">ATP-binding</keyword>
<protein>
    <submittedName>
        <fullName evidence="12">ABC transporter, ATP-binding/membrane protein</fullName>
    </submittedName>
</protein>
<dbReference type="FunFam" id="3.40.50.300:FF:000221">
    <property type="entry name" value="Multidrug ABC transporter ATP-binding protein"/>
    <property type="match status" value="1"/>
</dbReference>
<dbReference type="AlphaFoldDB" id="B9M744"/>
<dbReference type="InterPro" id="IPR039421">
    <property type="entry name" value="Type_1_exporter"/>
</dbReference>
<dbReference type="GO" id="GO:0015421">
    <property type="term" value="F:ABC-type oligopeptide transporter activity"/>
    <property type="evidence" value="ECO:0007669"/>
    <property type="project" value="TreeGrafter"/>
</dbReference>
<keyword evidence="13" id="KW-1185">Reference proteome</keyword>
<dbReference type="InterPro" id="IPR017871">
    <property type="entry name" value="ABC_transporter-like_CS"/>
</dbReference>
<evidence type="ECO:0000256" key="9">
    <source>
        <dbReference type="SAM" id="Phobius"/>
    </source>
</evidence>
<dbReference type="CDD" id="cd18544">
    <property type="entry name" value="ABC_6TM_TmrA_like"/>
    <property type="match status" value="1"/>
</dbReference>
<dbReference type="Proteomes" id="UP000007721">
    <property type="component" value="Chromosome"/>
</dbReference>
<dbReference type="GO" id="GO:0005886">
    <property type="term" value="C:plasma membrane"/>
    <property type="evidence" value="ECO:0007669"/>
    <property type="project" value="UniProtKB-SubCell"/>
</dbReference>
<dbReference type="GO" id="GO:0016887">
    <property type="term" value="F:ATP hydrolysis activity"/>
    <property type="evidence" value="ECO:0007669"/>
    <property type="project" value="InterPro"/>
</dbReference>
<evidence type="ECO:0000256" key="5">
    <source>
        <dbReference type="ARBA" id="ARBA00022741"/>
    </source>
</evidence>
<dbReference type="PANTHER" id="PTHR43394:SF1">
    <property type="entry name" value="ATP-BINDING CASSETTE SUB-FAMILY B MEMBER 10, MITOCHONDRIAL"/>
    <property type="match status" value="1"/>
</dbReference>
<keyword evidence="7 9" id="KW-1133">Transmembrane helix</keyword>
<dbReference type="PROSITE" id="PS50893">
    <property type="entry name" value="ABC_TRANSPORTER_2"/>
    <property type="match status" value="1"/>
</dbReference>
<gene>
    <name evidence="12" type="ordered locus">Geob_3727</name>
</gene>
<organism evidence="12 13">
    <name type="scientific">Geotalea daltonii (strain DSM 22248 / JCM 15807 / FRC-32)</name>
    <name type="common">Geobacter daltonii</name>
    <dbReference type="NCBI Taxonomy" id="316067"/>
    <lineage>
        <taxon>Bacteria</taxon>
        <taxon>Pseudomonadati</taxon>
        <taxon>Thermodesulfobacteriota</taxon>
        <taxon>Desulfuromonadia</taxon>
        <taxon>Geobacterales</taxon>
        <taxon>Geobacteraceae</taxon>
        <taxon>Geotalea</taxon>
    </lineage>
</organism>
<dbReference type="Pfam" id="PF00005">
    <property type="entry name" value="ABC_tran"/>
    <property type="match status" value="1"/>
</dbReference>
<dbReference type="InterPro" id="IPR036640">
    <property type="entry name" value="ABC1_TM_sf"/>
</dbReference>
<feature type="transmembrane region" description="Helical" evidence="9">
    <location>
        <begin position="248"/>
        <end position="276"/>
    </location>
</feature>
<evidence type="ECO:0000259" key="11">
    <source>
        <dbReference type="PROSITE" id="PS50929"/>
    </source>
</evidence>
<dbReference type="eggNOG" id="COG1132">
    <property type="taxonomic scope" value="Bacteria"/>
</dbReference>
<proteinExistence type="predicted"/>
<dbReference type="EMBL" id="CP001390">
    <property type="protein sequence ID" value="ACM22065.1"/>
    <property type="molecule type" value="Genomic_DNA"/>
</dbReference>
<comment type="subcellular location">
    <subcellularLocation>
        <location evidence="1">Cell membrane</location>
        <topology evidence="1">Multi-pass membrane protein</topology>
    </subcellularLocation>
</comment>
<feature type="transmembrane region" description="Helical" evidence="9">
    <location>
        <begin position="146"/>
        <end position="169"/>
    </location>
</feature>
<dbReference type="SUPFAM" id="SSF52540">
    <property type="entry name" value="P-loop containing nucleoside triphosphate hydrolases"/>
    <property type="match status" value="1"/>
</dbReference>
<dbReference type="STRING" id="316067.Geob_3727"/>
<evidence type="ECO:0000256" key="6">
    <source>
        <dbReference type="ARBA" id="ARBA00022840"/>
    </source>
</evidence>
<dbReference type="HOGENOM" id="CLU_000604_84_3_7"/>
<dbReference type="InterPro" id="IPR027417">
    <property type="entry name" value="P-loop_NTPase"/>
</dbReference>
<dbReference type="PANTHER" id="PTHR43394">
    <property type="entry name" value="ATP-DEPENDENT PERMEASE MDL1, MITOCHONDRIAL"/>
    <property type="match status" value="1"/>
</dbReference>
<feature type="transmembrane region" description="Helical" evidence="9">
    <location>
        <begin position="175"/>
        <end position="193"/>
    </location>
</feature>
<feature type="transmembrane region" description="Helical" evidence="9">
    <location>
        <begin position="75"/>
        <end position="97"/>
    </location>
</feature>
<keyword evidence="8 9" id="KW-0472">Membrane</keyword>
<dbReference type="KEGG" id="geo:Geob_3727"/>
<dbReference type="Pfam" id="PF00664">
    <property type="entry name" value="ABC_membrane"/>
    <property type="match status" value="1"/>
</dbReference>
<sequence length="595" mass="66513">MHFGGIYEDEIVGKAYDRKLMGRFLRYLLPYRRLVAGTLVVLPLVAACRLAQPWLLKVAIDNHIVAGKMEGLPVIAASYLGLILAEAAFTFIQVYLLQYLGQRVMFNLRIELFSHVQRLSTRFFDRTPAGSLVTRLTSDVEALGEMFAAGIITIVGDILVLAGIIGIMLWMNLRLSLVTFSVLPVLFWVAFTFRNRMRTAFRQVRARLANLNTFLAESIGGMAIVQLFNRQRGEQEEFRRLNREYRDANLPVITWDASLFAGVEAISAVAVGLIIWYGGGEIGRGTLTFGALVAFIQYIEKFFSPIRDLSAKYSVMQGAMAALERIFQLLDTEKPASDSPPSLQQSPLTGEDVHSPFIEFKNVWFAYQGEEYVLKDFNLQLRRGEKLALVGETGGGKTTVTRLLSRLYEIHRGSITLGGTDIRTLPLATLRHKIGIVLQDPYLFTGTIAYNITLGDPAAAARLEQAATMVGADRFIHRLPKGFNEEVRERGVNLSAGERQLISFARAVAFDPEVLVLDEATASVDSEAERLIEEGLKGLLSGRTSLVVAHRLSTIRDADRIVAIHRGEKMEEGNHQELMAARGLYYRLYQLQFRD</sequence>
<evidence type="ECO:0000256" key="1">
    <source>
        <dbReference type="ARBA" id="ARBA00004651"/>
    </source>
</evidence>
<dbReference type="OrthoDB" id="5480201at2"/>
<evidence type="ECO:0000256" key="3">
    <source>
        <dbReference type="ARBA" id="ARBA00022475"/>
    </source>
</evidence>
<feature type="domain" description="ABC transmembrane type-1" evidence="11">
    <location>
        <begin position="44"/>
        <end position="318"/>
    </location>
</feature>
<dbReference type="Gene3D" id="3.40.50.300">
    <property type="entry name" value="P-loop containing nucleotide triphosphate hydrolases"/>
    <property type="match status" value="1"/>
</dbReference>
<dbReference type="PROSITE" id="PS50929">
    <property type="entry name" value="ABC_TM1F"/>
    <property type="match status" value="1"/>
</dbReference>
<keyword evidence="2" id="KW-0813">Transport</keyword>
<evidence type="ECO:0000256" key="4">
    <source>
        <dbReference type="ARBA" id="ARBA00022692"/>
    </source>
</evidence>
<dbReference type="SUPFAM" id="SSF90123">
    <property type="entry name" value="ABC transporter transmembrane region"/>
    <property type="match status" value="1"/>
</dbReference>
<reference evidence="12 13" key="1">
    <citation type="submission" date="2009-01" db="EMBL/GenBank/DDBJ databases">
        <title>Complete sequence of Geobacter sp. FRC-32.</title>
        <authorList>
            <consortium name="US DOE Joint Genome Institute"/>
            <person name="Lucas S."/>
            <person name="Copeland A."/>
            <person name="Lapidus A."/>
            <person name="Glavina del Rio T."/>
            <person name="Dalin E."/>
            <person name="Tice H."/>
            <person name="Bruce D."/>
            <person name="Goodwin L."/>
            <person name="Pitluck S."/>
            <person name="Saunders E."/>
            <person name="Brettin T."/>
            <person name="Detter J.C."/>
            <person name="Han C."/>
            <person name="Larimer F."/>
            <person name="Land M."/>
            <person name="Hauser L."/>
            <person name="Kyrpides N."/>
            <person name="Ovchinnikova G."/>
            <person name="Kostka J."/>
            <person name="Richardson P."/>
        </authorList>
    </citation>
    <scope>NUCLEOTIDE SEQUENCE [LARGE SCALE GENOMIC DNA]</scope>
    <source>
        <strain evidence="13">DSM 22248 / JCM 15807 / FRC-32</strain>
    </source>
</reference>
<name>B9M744_GEODF</name>
<dbReference type="InterPro" id="IPR011527">
    <property type="entry name" value="ABC1_TM_dom"/>
</dbReference>
<feature type="transmembrane region" description="Helical" evidence="9">
    <location>
        <begin position="34"/>
        <end position="55"/>
    </location>
</feature>
<keyword evidence="3" id="KW-1003">Cell membrane</keyword>
<evidence type="ECO:0000313" key="12">
    <source>
        <dbReference type="EMBL" id="ACM22065.1"/>
    </source>
</evidence>
<evidence type="ECO:0000256" key="8">
    <source>
        <dbReference type="ARBA" id="ARBA00023136"/>
    </source>
</evidence>
<keyword evidence="4 9" id="KW-0812">Transmembrane</keyword>
<evidence type="ECO:0000256" key="7">
    <source>
        <dbReference type="ARBA" id="ARBA00022989"/>
    </source>
</evidence>
<evidence type="ECO:0000259" key="10">
    <source>
        <dbReference type="PROSITE" id="PS50893"/>
    </source>
</evidence>
<evidence type="ECO:0000313" key="13">
    <source>
        <dbReference type="Proteomes" id="UP000007721"/>
    </source>
</evidence>
<dbReference type="GO" id="GO:0005524">
    <property type="term" value="F:ATP binding"/>
    <property type="evidence" value="ECO:0007669"/>
    <property type="project" value="UniProtKB-KW"/>
</dbReference>
<dbReference type="InterPro" id="IPR003439">
    <property type="entry name" value="ABC_transporter-like_ATP-bd"/>
</dbReference>